<feature type="transmembrane region" description="Helical" evidence="1">
    <location>
        <begin position="14"/>
        <end position="33"/>
    </location>
</feature>
<keyword evidence="1" id="KW-0472">Membrane</keyword>
<gene>
    <name evidence="2" type="ORF">I5M27_12035</name>
</gene>
<dbReference type="InterPro" id="IPR021448">
    <property type="entry name" value="DUF3098"/>
</dbReference>
<accession>A0ABS1C2U3</accession>
<sequence length="71" mass="7987">MENRNRFAFGKKNYLIMFAGIIVLALGFIIMSLDKEQYGLGFMGITLGPIVVLIGFAIEFMAIFYKDKTNA</sequence>
<keyword evidence="1" id="KW-0812">Transmembrane</keyword>
<reference evidence="2 3" key="1">
    <citation type="submission" date="2020-12" db="EMBL/GenBank/DDBJ databases">
        <title>Bacterial novel species Adhaeribacter sp. BT258 isolated from soil.</title>
        <authorList>
            <person name="Jung H.-Y."/>
        </authorList>
    </citation>
    <scope>NUCLEOTIDE SEQUENCE [LARGE SCALE GENOMIC DNA]</scope>
    <source>
        <strain evidence="2 3">BT258</strain>
    </source>
</reference>
<comment type="caution">
    <text evidence="2">The sequence shown here is derived from an EMBL/GenBank/DDBJ whole genome shotgun (WGS) entry which is preliminary data.</text>
</comment>
<dbReference type="Proteomes" id="UP000644147">
    <property type="component" value="Unassembled WGS sequence"/>
</dbReference>
<protein>
    <submittedName>
        <fullName evidence="2">DUF3098 domain-containing protein</fullName>
    </submittedName>
</protein>
<keyword evidence="3" id="KW-1185">Reference proteome</keyword>
<dbReference type="Pfam" id="PF11297">
    <property type="entry name" value="DUF3098"/>
    <property type="match status" value="1"/>
</dbReference>
<proteinExistence type="predicted"/>
<dbReference type="EMBL" id="JAEHFX010000006">
    <property type="protein sequence ID" value="MBK0403720.1"/>
    <property type="molecule type" value="Genomic_DNA"/>
</dbReference>
<organism evidence="2 3">
    <name type="scientific">Adhaeribacter terrigena</name>
    <dbReference type="NCBI Taxonomy" id="2793070"/>
    <lineage>
        <taxon>Bacteria</taxon>
        <taxon>Pseudomonadati</taxon>
        <taxon>Bacteroidota</taxon>
        <taxon>Cytophagia</taxon>
        <taxon>Cytophagales</taxon>
        <taxon>Hymenobacteraceae</taxon>
        <taxon>Adhaeribacter</taxon>
    </lineage>
</organism>
<dbReference type="RefSeq" id="WP_200506478.1">
    <property type="nucleotide sequence ID" value="NZ_JAEHFX010000006.1"/>
</dbReference>
<feature type="transmembrane region" description="Helical" evidence="1">
    <location>
        <begin position="39"/>
        <end position="65"/>
    </location>
</feature>
<evidence type="ECO:0000313" key="3">
    <source>
        <dbReference type="Proteomes" id="UP000644147"/>
    </source>
</evidence>
<evidence type="ECO:0000256" key="1">
    <source>
        <dbReference type="SAM" id="Phobius"/>
    </source>
</evidence>
<keyword evidence="1" id="KW-1133">Transmembrane helix</keyword>
<name>A0ABS1C2U3_9BACT</name>
<evidence type="ECO:0000313" key="2">
    <source>
        <dbReference type="EMBL" id="MBK0403720.1"/>
    </source>
</evidence>